<reference evidence="2" key="1">
    <citation type="journal article" date="2017" name="Genome Biol.">
        <title>Comparative genomics reveals high biological diversity and specific adaptations in the industrially and medically important fungal genus Aspergillus.</title>
        <authorList>
            <person name="de Vries R.P."/>
            <person name="Riley R."/>
            <person name="Wiebenga A."/>
            <person name="Aguilar-Osorio G."/>
            <person name="Amillis S."/>
            <person name="Uchima C.A."/>
            <person name="Anderluh G."/>
            <person name="Asadollahi M."/>
            <person name="Askin M."/>
            <person name="Barry K."/>
            <person name="Battaglia E."/>
            <person name="Bayram O."/>
            <person name="Benocci T."/>
            <person name="Braus-Stromeyer S.A."/>
            <person name="Caldana C."/>
            <person name="Canovas D."/>
            <person name="Cerqueira G.C."/>
            <person name="Chen F."/>
            <person name="Chen W."/>
            <person name="Choi C."/>
            <person name="Clum A."/>
            <person name="Dos Santos R.A."/>
            <person name="Damasio A.R."/>
            <person name="Diallinas G."/>
            <person name="Emri T."/>
            <person name="Fekete E."/>
            <person name="Flipphi M."/>
            <person name="Freyberg S."/>
            <person name="Gallo A."/>
            <person name="Gournas C."/>
            <person name="Habgood R."/>
            <person name="Hainaut M."/>
            <person name="Harispe M.L."/>
            <person name="Henrissat B."/>
            <person name="Hilden K.S."/>
            <person name="Hope R."/>
            <person name="Hossain A."/>
            <person name="Karabika E."/>
            <person name="Karaffa L."/>
            <person name="Karanyi Z."/>
            <person name="Krasevec N."/>
            <person name="Kuo A."/>
            <person name="Kusch H."/>
            <person name="LaButti K."/>
            <person name="Lagendijk E.L."/>
            <person name="Lapidus A."/>
            <person name="Levasseur A."/>
            <person name="Lindquist E."/>
            <person name="Lipzen A."/>
            <person name="Logrieco A.F."/>
            <person name="MacCabe A."/>
            <person name="Maekelae M.R."/>
            <person name="Malavazi I."/>
            <person name="Melin P."/>
            <person name="Meyer V."/>
            <person name="Mielnichuk N."/>
            <person name="Miskei M."/>
            <person name="Molnar A.P."/>
            <person name="Mule G."/>
            <person name="Ngan C.Y."/>
            <person name="Orejas M."/>
            <person name="Orosz E."/>
            <person name="Ouedraogo J.P."/>
            <person name="Overkamp K.M."/>
            <person name="Park H.-S."/>
            <person name="Perrone G."/>
            <person name="Piumi F."/>
            <person name="Punt P.J."/>
            <person name="Ram A.F."/>
            <person name="Ramon A."/>
            <person name="Rauscher S."/>
            <person name="Record E."/>
            <person name="Riano-Pachon D.M."/>
            <person name="Robert V."/>
            <person name="Roehrig J."/>
            <person name="Ruller R."/>
            <person name="Salamov A."/>
            <person name="Salih N.S."/>
            <person name="Samson R.A."/>
            <person name="Sandor E."/>
            <person name="Sanguinetti M."/>
            <person name="Schuetze T."/>
            <person name="Sepcic K."/>
            <person name="Shelest E."/>
            <person name="Sherlock G."/>
            <person name="Sophianopoulou V."/>
            <person name="Squina F.M."/>
            <person name="Sun H."/>
            <person name="Susca A."/>
            <person name="Todd R.B."/>
            <person name="Tsang A."/>
            <person name="Unkles S.E."/>
            <person name="van de Wiele N."/>
            <person name="van Rossen-Uffink D."/>
            <person name="Oliveira J.V."/>
            <person name="Vesth T.C."/>
            <person name="Visser J."/>
            <person name="Yu J.-H."/>
            <person name="Zhou M."/>
            <person name="Andersen M.R."/>
            <person name="Archer D.B."/>
            <person name="Baker S.E."/>
            <person name="Benoit I."/>
            <person name="Brakhage A.A."/>
            <person name="Braus G.H."/>
            <person name="Fischer R."/>
            <person name="Frisvad J.C."/>
            <person name="Goldman G.H."/>
            <person name="Houbraken J."/>
            <person name="Oakley B."/>
            <person name="Pocsi I."/>
            <person name="Scazzocchio C."/>
            <person name="Seiboth B."/>
            <person name="vanKuyk P.A."/>
            <person name="Wortman J."/>
            <person name="Dyer P.S."/>
            <person name="Grigoriev I.V."/>
        </authorList>
    </citation>
    <scope>NUCLEOTIDE SEQUENCE [LARGE SCALE GENOMIC DNA]</scope>
    <source>
        <strain evidence="2">CBS 106.47</strain>
    </source>
</reference>
<sequence>MKIIFWYVGQGPLRTIQGGKSSGQFFSFASHVAQAIAFTYSMQDLRPKEVE</sequence>
<dbReference type="EMBL" id="KV878257">
    <property type="protein sequence ID" value="OJZ80259.1"/>
    <property type="molecule type" value="Genomic_DNA"/>
</dbReference>
<dbReference type="VEuPathDB" id="FungiDB:ASPFODRAFT_53613"/>
<gene>
    <name evidence="1" type="ORF">ASPFODRAFT_53613</name>
</gene>
<dbReference type="Proteomes" id="UP000184063">
    <property type="component" value="Unassembled WGS sequence"/>
</dbReference>
<organism evidence="1 2">
    <name type="scientific">Aspergillus luchuensis (strain CBS 106.47)</name>
    <dbReference type="NCBI Taxonomy" id="1137211"/>
    <lineage>
        <taxon>Eukaryota</taxon>
        <taxon>Fungi</taxon>
        <taxon>Dikarya</taxon>
        <taxon>Ascomycota</taxon>
        <taxon>Pezizomycotina</taxon>
        <taxon>Eurotiomycetes</taxon>
        <taxon>Eurotiomycetidae</taxon>
        <taxon>Eurotiales</taxon>
        <taxon>Aspergillaceae</taxon>
        <taxon>Aspergillus</taxon>
        <taxon>Aspergillus subgen. Circumdati</taxon>
    </lineage>
</organism>
<proteinExistence type="predicted"/>
<accession>A0A1M3T0H7</accession>
<evidence type="ECO:0000313" key="1">
    <source>
        <dbReference type="EMBL" id="OJZ80259.1"/>
    </source>
</evidence>
<dbReference type="AlphaFoldDB" id="A0A1M3T0H7"/>
<name>A0A1M3T0H7_ASPLC</name>
<evidence type="ECO:0000313" key="2">
    <source>
        <dbReference type="Proteomes" id="UP000184063"/>
    </source>
</evidence>
<protein>
    <submittedName>
        <fullName evidence="1">Uncharacterized protein</fullName>
    </submittedName>
</protein>